<dbReference type="EMBL" id="JBHSBN010000065">
    <property type="protein sequence ID" value="MFC4110819.1"/>
    <property type="molecule type" value="Genomic_DNA"/>
</dbReference>
<protein>
    <recommendedName>
        <fullName evidence="3">HTH luxR-type domain-containing protein</fullName>
    </recommendedName>
</protein>
<proteinExistence type="predicted"/>
<sequence>MVLLAAEGLSSTEIGRQVGMTPSKPSGSTDQVLISEGLTNMQTNHDNHLHVRYCETVHPNSLYDC</sequence>
<organism evidence="1 2">
    <name type="scientific">Micromonospora zhanjiangensis</name>
    <dbReference type="NCBI Taxonomy" id="1522057"/>
    <lineage>
        <taxon>Bacteria</taxon>
        <taxon>Bacillati</taxon>
        <taxon>Actinomycetota</taxon>
        <taxon>Actinomycetes</taxon>
        <taxon>Micromonosporales</taxon>
        <taxon>Micromonosporaceae</taxon>
        <taxon>Micromonospora</taxon>
    </lineage>
</organism>
<evidence type="ECO:0000313" key="2">
    <source>
        <dbReference type="Proteomes" id="UP001595868"/>
    </source>
</evidence>
<comment type="caution">
    <text evidence="1">The sequence shown here is derived from an EMBL/GenBank/DDBJ whole genome shotgun (WGS) entry which is preliminary data.</text>
</comment>
<reference evidence="2" key="1">
    <citation type="journal article" date="2019" name="Int. J. Syst. Evol. Microbiol.">
        <title>The Global Catalogue of Microorganisms (GCM) 10K type strain sequencing project: providing services to taxonomists for standard genome sequencing and annotation.</title>
        <authorList>
            <consortium name="The Broad Institute Genomics Platform"/>
            <consortium name="The Broad Institute Genome Sequencing Center for Infectious Disease"/>
            <person name="Wu L."/>
            <person name="Ma J."/>
        </authorList>
    </citation>
    <scope>NUCLEOTIDE SEQUENCE [LARGE SCALE GENOMIC DNA]</scope>
    <source>
        <strain evidence="2">2902at01</strain>
    </source>
</reference>
<name>A0ABV8KY47_9ACTN</name>
<keyword evidence="2" id="KW-1185">Reference proteome</keyword>
<accession>A0ABV8KY47</accession>
<evidence type="ECO:0000313" key="1">
    <source>
        <dbReference type="EMBL" id="MFC4110819.1"/>
    </source>
</evidence>
<dbReference type="Proteomes" id="UP001595868">
    <property type="component" value="Unassembled WGS sequence"/>
</dbReference>
<evidence type="ECO:0008006" key="3">
    <source>
        <dbReference type="Google" id="ProtNLM"/>
    </source>
</evidence>
<dbReference type="RefSeq" id="WP_377553608.1">
    <property type="nucleotide sequence ID" value="NZ_JBHSBN010000065.1"/>
</dbReference>
<gene>
    <name evidence="1" type="ORF">ACFOX0_33525</name>
</gene>